<keyword evidence="3" id="KW-1185">Reference proteome</keyword>
<dbReference type="EMBL" id="BLLK01000058">
    <property type="protein sequence ID" value="GFH57881.1"/>
    <property type="molecule type" value="Genomic_DNA"/>
</dbReference>
<keyword evidence="1" id="KW-0732">Signal</keyword>
<comment type="caution">
    <text evidence="2">The sequence shown here is derived from an EMBL/GenBank/DDBJ whole genome shotgun (WGS) entry which is preliminary data.</text>
</comment>
<accession>A0AAD3D4U3</accession>
<feature type="chain" id="PRO_5042082739" evidence="1">
    <location>
        <begin position="21"/>
        <end position="179"/>
    </location>
</feature>
<reference evidence="2 3" key="1">
    <citation type="journal article" date="2021" name="Sci. Rep.">
        <title>The genome of the diatom Chaetoceros tenuissimus carries an ancient integrated fragment of an extant virus.</title>
        <authorList>
            <person name="Hongo Y."/>
            <person name="Kimura K."/>
            <person name="Takaki Y."/>
            <person name="Yoshida Y."/>
            <person name="Baba S."/>
            <person name="Kobayashi G."/>
            <person name="Nagasaki K."/>
            <person name="Hano T."/>
            <person name="Tomaru Y."/>
        </authorList>
    </citation>
    <scope>NUCLEOTIDE SEQUENCE [LARGE SCALE GENOMIC DNA]</scope>
    <source>
        <strain evidence="2 3">NIES-3715</strain>
    </source>
</reference>
<dbReference type="Proteomes" id="UP001054902">
    <property type="component" value="Unassembled WGS sequence"/>
</dbReference>
<evidence type="ECO:0000313" key="2">
    <source>
        <dbReference type="EMBL" id="GFH57881.1"/>
    </source>
</evidence>
<protein>
    <submittedName>
        <fullName evidence="2">Uncharacterized protein</fullName>
    </submittedName>
</protein>
<proteinExistence type="predicted"/>
<evidence type="ECO:0000313" key="3">
    <source>
        <dbReference type="Proteomes" id="UP001054902"/>
    </source>
</evidence>
<dbReference type="AlphaFoldDB" id="A0AAD3D4U3"/>
<feature type="signal peptide" evidence="1">
    <location>
        <begin position="1"/>
        <end position="20"/>
    </location>
</feature>
<evidence type="ECO:0000256" key="1">
    <source>
        <dbReference type="SAM" id="SignalP"/>
    </source>
</evidence>
<gene>
    <name evidence="2" type="ORF">CTEN210_14357</name>
</gene>
<name>A0AAD3D4U3_9STRA</name>
<organism evidence="2 3">
    <name type="scientific">Chaetoceros tenuissimus</name>
    <dbReference type="NCBI Taxonomy" id="426638"/>
    <lineage>
        <taxon>Eukaryota</taxon>
        <taxon>Sar</taxon>
        <taxon>Stramenopiles</taxon>
        <taxon>Ochrophyta</taxon>
        <taxon>Bacillariophyta</taxon>
        <taxon>Coscinodiscophyceae</taxon>
        <taxon>Chaetocerotophycidae</taxon>
        <taxon>Chaetocerotales</taxon>
        <taxon>Chaetocerotaceae</taxon>
        <taxon>Chaetoceros</taxon>
    </lineage>
</organism>
<sequence length="179" mass="20289">MKVGVAAFLLRVGLFHTCKADDAANLLPNPDLYVPQFNYTVSMRQNFCELQTKFHAGEIELLTAFEGQQLNVAIGEDPLHINYGDEIRSSINTENPGIVIKIFDEIAKRGKFTWKESFVFEKSPPSGKTWTELLDWSVATYDVSVNYWFDTAERNSMGISFPYGWYDASLIIVTAQDDD</sequence>